<dbReference type="InterPro" id="IPR050775">
    <property type="entry name" value="FAD-binding_Monooxygenases"/>
</dbReference>
<dbReference type="InterPro" id="IPR036188">
    <property type="entry name" value="FAD/NAD-bd_sf"/>
</dbReference>
<evidence type="ECO:0000259" key="8">
    <source>
        <dbReference type="Pfam" id="PF07992"/>
    </source>
</evidence>
<keyword evidence="7 9" id="KW-0503">Monooxygenase</keyword>
<keyword evidence="3" id="KW-0285">Flavoprotein</keyword>
<evidence type="ECO:0000256" key="2">
    <source>
        <dbReference type="ARBA" id="ARBA00010139"/>
    </source>
</evidence>
<evidence type="ECO:0000313" key="10">
    <source>
        <dbReference type="Proteomes" id="UP000414233"/>
    </source>
</evidence>
<dbReference type="Proteomes" id="UP000414233">
    <property type="component" value="Unassembled WGS sequence"/>
</dbReference>
<dbReference type="Pfam" id="PF07992">
    <property type="entry name" value="Pyr_redox_2"/>
    <property type="match status" value="1"/>
</dbReference>
<proteinExistence type="inferred from homology"/>
<evidence type="ECO:0000256" key="5">
    <source>
        <dbReference type="ARBA" id="ARBA00022857"/>
    </source>
</evidence>
<keyword evidence="4" id="KW-0274">FAD</keyword>
<gene>
    <name evidence="9" type="primary">hapE_2</name>
    <name evidence="9" type="ORF">PTE30175_01732</name>
</gene>
<evidence type="ECO:0000256" key="3">
    <source>
        <dbReference type="ARBA" id="ARBA00022630"/>
    </source>
</evidence>
<dbReference type="RefSeq" id="WP_224788656.1">
    <property type="nucleotide sequence ID" value="NZ_CABPRZ010000006.1"/>
</dbReference>
<comment type="similarity">
    <text evidence="2">Belongs to the FAD-binding monooxygenase family.</text>
</comment>
<dbReference type="EMBL" id="CABPRZ010000006">
    <property type="protein sequence ID" value="VVD94556.1"/>
    <property type="molecule type" value="Genomic_DNA"/>
</dbReference>
<keyword evidence="6 9" id="KW-0560">Oxidoreductase</keyword>
<name>A0A5E4U329_9BURK</name>
<protein>
    <submittedName>
        <fullName evidence="9">4-hydroxyacetophenone monooxygenase</fullName>
        <ecNumber evidence="9">1.14.13.84</ecNumber>
    </submittedName>
</protein>
<dbReference type="EC" id="1.14.13.84" evidence="9"/>
<evidence type="ECO:0000313" key="9">
    <source>
        <dbReference type="EMBL" id="VVD94556.1"/>
    </source>
</evidence>
<accession>A0A5E4U329</accession>
<dbReference type="PANTHER" id="PTHR43098:SF4">
    <property type="entry name" value="BLR3857 PROTEIN"/>
    <property type="match status" value="1"/>
</dbReference>
<sequence length="606" mass="68402">MNPSEAIKERHPEIDLEALRDKYRVERDRRLRTDGEEQYVEVSGKHAHYGEDDPYSPEIKDRAPITDEVEVLIVGGGWGGLVTAARLKQAGVQDVRIVEAGGDFGGTWYWNRYPGCQCDVDAYIYLPLLEETNYVPTMKYAYAPEIYEHARRIAKTFGLYDNACLQTRVREMRWNEDAGRWFVTTNRGDEFKARYTVIATGPVSRPKLPGLPGLDDFQGKIFHTSRWDYEYTGGDHSGNLDKLGDKTVAVIGTGGTAIQCVSHLGQSAKRLYVFQRTPSSVDLRLNKPTDPEWKESLKPGWQAERQRNFDDVCAGKNVPDLVDDAFTSIFKSVRLFMPTEGVESLSLDEIKLISELSDAYTMNGKRARVDAEVKDPKVAELMKPWYRLLCKRPTFNDDYLATFNRPNVTLVDTTGSHGVERLTKDGIVANGIEYKVDCIVSATGFEVSSSYRRRIGFEIFGRNGESLYDHWADGLRTFHGWGSHGFPNWFFIGTSQNGLSFNYTSTTTVQATHVASIIKQARERGATRIEPTVDAVDEWVSEIDRLCAAQWEFFEACTPGYYNNEGQANKRKQSLAAVTYGPGPNAFEDVIVEWRNANKLEGLIVT</sequence>
<dbReference type="SUPFAM" id="SSF51905">
    <property type="entry name" value="FAD/NAD(P)-binding domain"/>
    <property type="match status" value="1"/>
</dbReference>
<dbReference type="GO" id="GO:0033767">
    <property type="term" value="F:4-hydroxyacetophenone monooxygenase activity"/>
    <property type="evidence" value="ECO:0007669"/>
    <property type="project" value="UniProtKB-EC"/>
</dbReference>
<evidence type="ECO:0000256" key="1">
    <source>
        <dbReference type="ARBA" id="ARBA00001974"/>
    </source>
</evidence>
<feature type="domain" description="FAD/NAD(P)-binding" evidence="8">
    <location>
        <begin position="70"/>
        <end position="279"/>
    </location>
</feature>
<reference evidence="9 10" key="1">
    <citation type="submission" date="2019-08" db="EMBL/GenBank/DDBJ databases">
        <authorList>
            <person name="Peeters C."/>
        </authorList>
    </citation>
    <scope>NUCLEOTIDE SEQUENCE [LARGE SCALE GENOMIC DNA]</scope>
    <source>
        <strain evidence="9 10">LMG 30175</strain>
    </source>
</reference>
<dbReference type="Gene3D" id="3.50.50.60">
    <property type="entry name" value="FAD/NAD(P)-binding domain"/>
    <property type="match status" value="3"/>
</dbReference>
<dbReference type="PANTHER" id="PTHR43098">
    <property type="entry name" value="L-ORNITHINE N(5)-MONOOXYGENASE-RELATED"/>
    <property type="match status" value="1"/>
</dbReference>
<comment type="cofactor">
    <cofactor evidence="1">
        <name>FAD</name>
        <dbReference type="ChEBI" id="CHEBI:57692"/>
    </cofactor>
</comment>
<dbReference type="InterPro" id="IPR023753">
    <property type="entry name" value="FAD/NAD-binding_dom"/>
</dbReference>
<dbReference type="AlphaFoldDB" id="A0A5E4U329"/>
<keyword evidence="5" id="KW-0521">NADP</keyword>
<evidence type="ECO:0000256" key="6">
    <source>
        <dbReference type="ARBA" id="ARBA00023002"/>
    </source>
</evidence>
<organism evidence="9 10">
    <name type="scientific">Pandoraea terrae</name>
    <dbReference type="NCBI Taxonomy" id="1537710"/>
    <lineage>
        <taxon>Bacteria</taxon>
        <taxon>Pseudomonadati</taxon>
        <taxon>Pseudomonadota</taxon>
        <taxon>Betaproteobacteria</taxon>
        <taxon>Burkholderiales</taxon>
        <taxon>Burkholderiaceae</taxon>
        <taxon>Pandoraea</taxon>
    </lineage>
</organism>
<dbReference type="FunFam" id="3.50.50.60:FF:000341">
    <property type="entry name" value="Baeyer-Villiger monooxygenase"/>
    <property type="match status" value="1"/>
</dbReference>
<keyword evidence="10" id="KW-1185">Reference proteome</keyword>
<evidence type="ECO:0000256" key="4">
    <source>
        <dbReference type="ARBA" id="ARBA00022827"/>
    </source>
</evidence>
<evidence type="ECO:0000256" key="7">
    <source>
        <dbReference type="ARBA" id="ARBA00023033"/>
    </source>
</evidence>